<dbReference type="EMBL" id="CAMGYJ010000011">
    <property type="protein sequence ID" value="CAI0625785.1"/>
    <property type="molecule type" value="Genomic_DNA"/>
</dbReference>
<name>A0AAV0RY52_9ROSI</name>
<evidence type="ECO:0000313" key="3">
    <source>
        <dbReference type="EMBL" id="CAI0625793.1"/>
    </source>
</evidence>
<comment type="similarity">
    <text evidence="1">Belongs to the PPR family. PCMP-H subfamily.</text>
</comment>
<evidence type="ECO:0000259" key="2">
    <source>
        <dbReference type="Pfam" id="PF14432"/>
    </source>
</evidence>
<protein>
    <recommendedName>
        <fullName evidence="2">DYW domain-containing protein</fullName>
    </recommendedName>
</protein>
<dbReference type="InterPro" id="IPR032867">
    <property type="entry name" value="DYW_dom"/>
</dbReference>
<dbReference type="Pfam" id="PF14432">
    <property type="entry name" value="DYW_deaminase"/>
    <property type="match status" value="1"/>
</dbReference>
<feature type="domain" description="DYW" evidence="2">
    <location>
        <begin position="84"/>
        <end position="125"/>
    </location>
</feature>
<accession>A0AAV0RY52</accession>
<gene>
    <name evidence="3" type="ORF">LITE_LOCUS50575</name>
</gene>
<keyword evidence="4" id="KW-1185">Reference proteome</keyword>
<comment type="caution">
    <text evidence="3">The sequence shown here is derived from an EMBL/GenBank/DDBJ whole genome shotgun (WGS) entry which is preliminary data.</text>
</comment>
<dbReference type="EMBL" id="CAMGYJ010000011">
    <property type="protein sequence ID" value="CAI0625793.1"/>
    <property type="molecule type" value="Genomic_DNA"/>
</dbReference>
<evidence type="ECO:0000313" key="4">
    <source>
        <dbReference type="Proteomes" id="UP001154282"/>
    </source>
</evidence>
<dbReference type="GO" id="GO:0008270">
    <property type="term" value="F:zinc ion binding"/>
    <property type="evidence" value="ECO:0007669"/>
    <property type="project" value="InterPro"/>
</dbReference>
<reference evidence="3" key="1">
    <citation type="submission" date="2022-08" db="EMBL/GenBank/DDBJ databases">
        <authorList>
            <person name="Gutierrez-Valencia J."/>
        </authorList>
    </citation>
    <scope>NUCLEOTIDE SEQUENCE</scope>
</reference>
<dbReference type="AlphaFoldDB" id="A0AAV0RY52"/>
<proteinExistence type="inferred from homology"/>
<dbReference type="Proteomes" id="UP001154282">
    <property type="component" value="Unassembled WGS sequence"/>
</dbReference>
<sequence>MGLKKTPGWSSIEVDKKVNVFYTGNQTHTQCNEIYKELKELCEKIKAKGYVPDFGFVLQDVEDDEKEHILMSHSERLAIAYGIISTDCHSAIKCISDITGREIVVRDSNRFHHFKDGSCSCGDYW</sequence>
<evidence type="ECO:0000256" key="1">
    <source>
        <dbReference type="ARBA" id="ARBA00006643"/>
    </source>
</evidence>
<organism evidence="3 4">
    <name type="scientific">Linum tenue</name>
    <dbReference type="NCBI Taxonomy" id="586396"/>
    <lineage>
        <taxon>Eukaryota</taxon>
        <taxon>Viridiplantae</taxon>
        <taxon>Streptophyta</taxon>
        <taxon>Embryophyta</taxon>
        <taxon>Tracheophyta</taxon>
        <taxon>Spermatophyta</taxon>
        <taxon>Magnoliopsida</taxon>
        <taxon>eudicotyledons</taxon>
        <taxon>Gunneridae</taxon>
        <taxon>Pentapetalae</taxon>
        <taxon>rosids</taxon>
        <taxon>fabids</taxon>
        <taxon>Malpighiales</taxon>
        <taxon>Linaceae</taxon>
        <taxon>Linum</taxon>
    </lineage>
</organism>